<dbReference type="InterPro" id="IPR032566">
    <property type="entry name" value="Znf-C2HE"/>
</dbReference>
<dbReference type="OrthoDB" id="3512845at2759"/>
<dbReference type="GO" id="GO:1990165">
    <property type="term" value="F:single-strand break-containing DNA binding"/>
    <property type="evidence" value="ECO:0007669"/>
    <property type="project" value="TreeGrafter"/>
</dbReference>
<name>A0A165P5A6_9APHY</name>
<dbReference type="Proteomes" id="UP000076727">
    <property type="component" value="Unassembled WGS sequence"/>
</dbReference>
<dbReference type="SUPFAM" id="SSF54197">
    <property type="entry name" value="HIT-like"/>
    <property type="match status" value="1"/>
</dbReference>
<accession>A0A165P5A6</accession>
<dbReference type="GO" id="GO:0003697">
    <property type="term" value="F:single-stranded DNA binding"/>
    <property type="evidence" value="ECO:0007669"/>
    <property type="project" value="TreeGrafter"/>
</dbReference>
<organism evidence="3 4">
    <name type="scientific">Daedalea quercina L-15889</name>
    <dbReference type="NCBI Taxonomy" id="1314783"/>
    <lineage>
        <taxon>Eukaryota</taxon>
        <taxon>Fungi</taxon>
        <taxon>Dikarya</taxon>
        <taxon>Basidiomycota</taxon>
        <taxon>Agaricomycotina</taxon>
        <taxon>Agaricomycetes</taxon>
        <taxon>Polyporales</taxon>
        <taxon>Fomitopsis</taxon>
    </lineage>
</organism>
<dbReference type="Gene3D" id="3.30.428.10">
    <property type="entry name" value="HIT-like"/>
    <property type="match status" value="1"/>
</dbReference>
<evidence type="ECO:0000313" key="4">
    <source>
        <dbReference type="Proteomes" id="UP000076727"/>
    </source>
</evidence>
<dbReference type="InterPro" id="IPR036265">
    <property type="entry name" value="HIT-like_sf"/>
</dbReference>
<dbReference type="GO" id="GO:0003725">
    <property type="term" value="F:double-stranded RNA binding"/>
    <property type="evidence" value="ECO:0007669"/>
    <property type="project" value="TreeGrafter"/>
</dbReference>
<dbReference type="EMBL" id="KV429073">
    <property type="protein sequence ID" value="KZT67782.1"/>
    <property type="molecule type" value="Genomic_DNA"/>
</dbReference>
<evidence type="ECO:0000313" key="3">
    <source>
        <dbReference type="EMBL" id="KZT67782.1"/>
    </source>
</evidence>
<dbReference type="STRING" id="1314783.A0A165P5A6"/>
<gene>
    <name evidence="3" type="ORF">DAEQUDRAFT_751595</name>
</gene>
<feature type="compositionally biased region" description="Basic and acidic residues" evidence="1">
    <location>
        <begin position="228"/>
        <end position="253"/>
    </location>
</feature>
<dbReference type="PANTHER" id="PTHR12486">
    <property type="entry name" value="APRATAXIN-RELATED"/>
    <property type="match status" value="1"/>
</dbReference>
<dbReference type="GO" id="GO:0000012">
    <property type="term" value="P:single strand break repair"/>
    <property type="evidence" value="ECO:0007669"/>
    <property type="project" value="TreeGrafter"/>
</dbReference>
<dbReference type="Pfam" id="PF16278">
    <property type="entry name" value="zf-C2HE"/>
    <property type="match status" value="1"/>
</dbReference>
<dbReference type="PANTHER" id="PTHR12486:SF4">
    <property type="entry name" value="APRATAXIN"/>
    <property type="match status" value="1"/>
</dbReference>
<dbReference type="Pfam" id="PF11969">
    <property type="entry name" value="DcpS_C"/>
    <property type="match status" value="1"/>
</dbReference>
<evidence type="ECO:0000256" key="1">
    <source>
        <dbReference type="SAM" id="MobiDB-lite"/>
    </source>
</evidence>
<evidence type="ECO:0000259" key="2">
    <source>
        <dbReference type="Pfam" id="PF16278"/>
    </source>
</evidence>
<dbReference type="AlphaFoldDB" id="A0A165P5A6"/>
<feature type="region of interest" description="Disordered" evidence="1">
    <location>
        <begin position="221"/>
        <end position="253"/>
    </location>
</feature>
<keyword evidence="4" id="KW-1185">Reference proteome</keyword>
<dbReference type="GO" id="GO:0033699">
    <property type="term" value="F:DNA 5'-adenosine monophosphate hydrolase activity"/>
    <property type="evidence" value="ECO:0007669"/>
    <property type="project" value="TreeGrafter"/>
</dbReference>
<dbReference type="GO" id="GO:0030983">
    <property type="term" value="F:mismatched DNA binding"/>
    <property type="evidence" value="ECO:0007669"/>
    <property type="project" value="TreeGrafter"/>
</dbReference>
<feature type="domain" description="Aprataxin C2HE/C2H2/C2HC zinc finger" evidence="2">
    <location>
        <begin position="149"/>
        <end position="211"/>
    </location>
</feature>
<proteinExistence type="predicted"/>
<reference evidence="3 4" key="1">
    <citation type="journal article" date="2016" name="Mol. Biol. Evol.">
        <title>Comparative Genomics of Early-Diverging Mushroom-Forming Fungi Provides Insights into the Origins of Lignocellulose Decay Capabilities.</title>
        <authorList>
            <person name="Nagy L.G."/>
            <person name="Riley R."/>
            <person name="Tritt A."/>
            <person name="Adam C."/>
            <person name="Daum C."/>
            <person name="Floudas D."/>
            <person name="Sun H."/>
            <person name="Yadav J.S."/>
            <person name="Pangilinan J."/>
            <person name="Larsson K.H."/>
            <person name="Matsuura K."/>
            <person name="Barry K."/>
            <person name="Labutti K."/>
            <person name="Kuo R."/>
            <person name="Ohm R.A."/>
            <person name="Bhattacharya S.S."/>
            <person name="Shirouzu T."/>
            <person name="Yoshinaga Y."/>
            <person name="Martin F.M."/>
            <person name="Grigoriev I.V."/>
            <person name="Hibbett D.S."/>
        </authorList>
    </citation>
    <scope>NUCLEOTIDE SEQUENCE [LARGE SCALE GENOMIC DNA]</scope>
    <source>
        <strain evidence="3 4">L-15889</strain>
    </source>
</reference>
<dbReference type="GO" id="GO:0005634">
    <property type="term" value="C:nucleus"/>
    <property type="evidence" value="ECO:0007669"/>
    <property type="project" value="TreeGrafter"/>
</dbReference>
<sequence>MPLPSPTILRSYAQRPDPSSLPASVLLTHTDHTLTIFDAYPKSIFHFLVLPRVIAPSTASDLTNLRTVLKGDKSRAQEVIRWLAEDGMKVRSMIQDEMLKRYHFKWNIWMGFHAVPSMEHIHLHVLSADLCSPAMKNKKHYNSFHPKRGFFISLSDVQEWLEADPSYFSTMSQLKPSQYEPLLKEPLECWRCNNDFKTMPLLKAHLQGEWEAEAKLEKAKLEKKRKRVSEEPTDKAVEEDERSEKRLAKSGLD</sequence>
<protein>
    <submittedName>
        <fullName evidence="3">HIT-like protein</fullName>
    </submittedName>
</protein>